<evidence type="ECO:0000313" key="3">
    <source>
        <dbReference type="Proteomes" id="UP000641152"/>
    </source>
</evidence>
<accession>A0ABR9DH19</accession>
<sequence>MRHYSLTSLAGILLLSAPMAQATPADDAYIAGYAAAALKHSIKLDMPALTVKDGVITLPAAGMSGAERAQACKVLAEIPGVNAVKIAETTEVHAKEAASLAADPTTLTTAESLVLPTGLLPTGHLFKGLLADPRWAHFSATYRNYQSNNFDGRDIASVSFGETIPFYRANIGNSTAQWEAGLQAGVFSDFNLDASSADLVNTDFIASIYSSVRAGQFSAFGRVYHQSSHLGDEFLLRKVNTTFERVNLSYEGVDLKLSYELPYGVRIYGGGGGLFDREPSALKKWSAQYGIEFRSPWRLDFASMRPIIAADIKNYDQNNWSADISARAGVEFDNSKVLGRKLQILVEYFNGYSPSGQFYKDKVEYVGLGAHYHF</sequence>
<keyword evidence="3" id="KW-1185">Reference proteome</keyword>
<feature type="signal peptide" evidence="1">
    <location>
        <begin position="1"/>
        <end position="22"/>
    </location>
</feature>
<keyword evidence="1" id="KW-0732">Signal</keyword>
<comment type="caution">
    <text evidence="2">The sequence shown here is derived from an EMBL/GenBank/DDBJ whole genome shotgun (WGS) entry which is preliminary data.</text>
</comment>
<protein>
    <submittedName>
        <fullName evidence="2">DUF1207 domain-containing protein</fullName>
    </submittedName>
</protein>
<reference evidence="2 3" key="1">
    <citation type="submission" date="2020-09" db="EMBL/GenBank/DDBJ databases">
        <title>Methylomonas albis sp. nov. and Methylomonas fluvii sp. nov.: Two cold-adapted methanotrophs from the River Elbe and an amended description of Methylovulum psychrotolerans strain Eb1.</title>
        <authorList>
            <person name="Bussmann I.K."/>
            <person name="Klings K.-W."/>
            <person name="Warnstedt J."/>
            <person name="Hoppert M."/>
            <person name="Saborowski A."/>
            <person name="Horn F."/>
            <person name="Liebner S."/>
        </authorList>
    </citation>
    <scope>NUCLEOTIDE SEQUENCE [LARGE SCALE GENOMIC DNA]</scope>
    <source>
        <strain evidence="2 3">EbB</strain>
    </source>
</reference>
<proteinExistence type="predicted"/>
<dbReference type="EMBL" id="JACXST010000003">
    <property type="protein sequence ID" value="MBD9362372.1"/>
    <property type="molecule type" value="Genomic_DNA"/>
</dbReference>
<gene>
    <name evidence="2" type="ORF">EBB_18025</name>
</gene>
<name>A0ABR9DH19_9GAMM</name>
<organism evidence="2 3">
    <name type="scientific">Methylomonas fluvii</name>
    <dbReference type="NCBI Taxonomy" id="1854564"/>
    <lineage>
        <taxon>Bacteria</taxon>
        <taxon>Pseudomonadati</taxon>
        <taxon>Pseudomonadota</taxon>
        <taxon>Gammaproteobacteria</taxon>
        <taxon>Methylococcales</taxon>
        <taxon>Methylococcaceae</taxon>
        <taxon>Methylomonas</taxon>
    </lineage>
</organism>
<dbReference type="RefSeq" id="WP_192395153.1">
    <property type="nucleotide sequence ID" value="NZ_CAJHIU010000003.1"/>
</dbReference>
<evidence type="ECO:0000313" key="2">
    <source>
        <dbReference type="EMBL" id="MBD9362372.1"/>
    </source>
</evidence>
<dbReference type="Pfam" id="PF06727">
    <property type="entry name" value="DUF1207"/>
    <property type="match status" value="1"/>
</dbReference>
<feature type="chain" id="PRO_5045047085" evidence="1">
    <location>
        <begin position="23"/>
        <end position="374"/>
    </location>
</feature>
<evidence type="ECO:0000256" key="1">
    <source>
        <dbReference type="SAM" id="SignalP"/>
    </source>
</evidence>
<dbReference type="Proteomes" id="UP000641152">
    <property type="component" value="Unassembled WGS sequence"/>
</dbReference>
<dbReference type="InterPro" id="IPR009599">
    <property type="entry name" value="DUF1207"/>
</dbReference>